<accession>A0A0A9CF50</accession>
<dbReference type="AlphaFoldDB" id="A0A0A9CF50"/>
<sequence length="24" mass="2555">MAASCSRFNQPSSLVGLPIQDSFV</sequence>
<proteinExistence type="predicted"/>
<reference evidence="1" key="1">
    <citation type="submission" date="2014-09" db="EMBL/GenBank/DDBJ databases">
        <authorList>
            <person name="Magalhaes I.L.F."/>
            <person name="Oliveira U."/>
            <person name="Santos F.R."/>
            <person name="Vidigal T.H.D.A."/>
            <person name="Brescovit A.D."/>
            <person name="Santos A.J."/>
        </authorList>
    </citation>
    <scope>NUCLEOTIDE SEQUENCE</scope>
    <source>
        <tissue evidence="1">Shoot tissue taken approximately 20 cm above the soil surface</tissue>
    </source>
</reference>
<dbReference type="EMBL" id="GBRH01227803">
    <property type="protein sequence ID" value="JAD70092.1"/>
    <property type="molecule type" value="Transcribed_RNA"/>
</dbReference>
<name>A0A0A9CF50_ARUDO</name>
<protein>
    <submittedName>
        <fullName evidence="1">Uncharacterized protein</fullName>
    </submittedName>
</protein>
<evidence type="ECO:0000313" key="1">
    <source>
        <dbReference type="EMBL" id="JAD70092.1"/>
    </source>
</evidence>
<reference evidence="1" key="2">
    <citation type="journal article" date="2015" name="Data Brief">
        <title>Shoot transcriptome of the giant reed, Arundo donax.</title>
        <authorList>
            <person name="Barrero R.A."/>
            <person name="Guerrero F.D."/>
            <person name="Moolhuijzen P."/>
            <person name="Goolsby J.A."/>
            <person name="Tidwell J."/>
            <person name="Bellgard S.E."/>
            <person name="Bellgard M.I."/>
        </authorList>
    </citation>
    <scope>NUCLEOTIDE SEQUENCE</scope>
    <source>
        <tissue evidence="1">Shoot tissue taken approximately 20 cm above the soil surface</tissue>
    </source>
</reference>
<organism evidence="1">
    <name type="scientific">Arundo donax</name>
    <name type="common">Giant reed</name>
    <name type="synonym">Donax arundinaceus</name>
    <dbReference type="NCBI Taxonomy" id="35708"/>
    <lineage>
        <taxon>Eukaryota</taxon>
        <taxon>Viridiplantae</taxon>
        <taxon>Streptophyta</taxon>
        <taxon>Embryophyta</taxon>
        <taxon>Tracheophyta</taxon>
        <taxon>Spermatophyta</taxon>
        <taxon>Magnoliopsida</taxon>
        <taxon>Liliopsida</taxon>
        <taxon>Poales</taxon>
        <taxon>Poaceae</taxon>
        <taxon>PACMAD clade</taxon>
        <taxon>Arundinoideae</taxon>
        <taxon>Arundineae</taxon>
        <taxon>Arundo</taxon>
    </lineage>
</organism>